<dbReference type="Proteomes" id="UP000192468">
    <property type="component" value="Unassembled WGS sequence"/>
</dbReference>
<dbReference type="PROSITE" id="PS50887">
    <property type="entry name" value="GGDEF"/>
    <property type="match status" value="1"/>
</dbReference>
<dbReference type="PANTHER" id="PTHR33744">
    <property type="entry name" value="CARBOHYDRATE DIACID REGULATOR"/>
    <property type="match status" value="1"/>
</dbReference>
<dbReference type="InterPro" id="IPR000160">
    <property type="entry name" value="GGDEF_dom"/>
</dbReference>
<dbReference type="InterPro" id="IPR012914">
    <property type="entry name" value="PucR_dom"/>
</dbReference>
<protein>
    <submittedName>
        <fullName evidence="3">DNA-binding transcriptional regulator, PucR family</fullName>
    </submittedName>
</protein>
<dbReference type="InterPro" id="IPR025736">
    <property type="entry name" value="PucR_C-HTH_dom"/>
</dbReference>
<dbReference type="Pfam" id="PF17853">
    <property type="entry name" value="GGDEF_2"/>
    <property type="match status" value="1"/>
</dbReference>
<dbReference type="InterPro" id="IPR051448">
    <property type="entry name" value="CdaR-like_regulators"/>
</dbReference>
<gene>
    <name evidence="3" type="ORF">SAMN02745134_02400</name>
</gene>
<feature type="domain" description="GGDEF" evidence="2">
    <location>
        <begin position="166"/>
        <end position="302"/>
    </location>
</feature>
<evidence type="ECO:0000313" key="4">
    <source>
        <dbReference type="Proteomes" id="UP000192468"/>
    </source>
</evidence>
<dbReference type="PANTHER" id="PTHR33744:SF1">
    <property type="entry name" value="DNA-BINDING TRANSCRIPTIONAL ACTIVATOR ADER"/>
    <property type="match status" value="1"/>
</dbReference>
<dbReference type="Gene3D" id="1.10.10.2840">
    <property type="entry name" value="PucR C-terminal helix-turn-helix domain"/>
    <property type="match status" value="1"/>
</dbReference>
<sequence>MFTCKDMLLMPGMEKMKLVAGGGGVNRIITWVHVIELPEVVEWVEGGELLFITGVTIQDNKEALLKLVKDVDKKKLSGLVINVGPYIKKTPKEVIELADNLNFPIFELPFAVKLIEITHIICREIFASKIQEESINSFMNELIFGKVVITDEIINRAVNYGYNLKKSYYALMVNIDDFSIYLKKNNIDKEEKILEIKENIMQIIDGVIKEYNKKYMYMIQGESFYFMISADKNLKRIDFLDKIASSINSEMTKNFKCLTVSIGIGEKANGLSEFKWAVMEAKNSIEIIRKLKGKNSIGNCKKLGIYKLFLSMENQEPMINLYNEILGKLNSYEKSDSKDMLNSLQIYIDENRNIGNAAEKLFIHRNTMKYRINKIEEILECDLKDDKTMFNIMLCLKIGRFLDLD</sequence>
<keyword evidence="3" id="KW-0238">DNA-binding</keyword>
<dbReference type="GO" id="GO:0003677">
    <property type="term" value="F:DNA binding"/>
    <property type="evidence" value="ECO:0007669"/>
    <property type="project" value="UniProtKB-KW"/>
</dbReference>
<organism evidence="3 4">
    <name type="scientific">Clostridium acidisoli DSM 12555</name>
    <dbReference type="NCBI Taxonomy" id="1121291"/>
    <lineage>
        <taxon>Bacteria</taxon>
        <taxon>Bacillati</taxon>
        <taxon>Bacillota</taxon>
        <taxon>Clostridia</taxon>
        <taxon>Eubacteriales</taxon>
        <taxon>Clostridiaceae</taxon>
        <taxon>Clostridium</taxon>
    </lineage>
</organism>
<accession>A0A1W1XML5</accession>
<proteinExistence type="inferred from homology"/>
<dbReference type="InterPro" id="IPR041522">
    <property type="entry name" value="CdaR_GGDEF"/>
</dbReference>
<comment type="similarity">
    <text evidence="1">Belongs to the CdaR family.</text>
</comment>
<dbReference type="InterPro" id="IPR042070">
    <property type="entry name" value="PucR_C-HTH_sf"/>
</dbReference>
<dbReference type="STRING" id="1121291.SAMN02745134_02400"/>
<dbReference type="AlphaFoldDB" id="A0A1W1XML5"/>
<keyword evidence="4" id="KW-1185">Reference proteome</keyword>
<evidence type="ECO:0000256" key="1">
    <source>
        <dbReference type="ARBA" id="ARBA00006754"/>
    </source>
</evidence>
<evidence type="ECO:0000313" key="3">
    <source>
        <dbReference type="EMBL" id="SMC25193.1"/>
    </source>
</evidence>
<dbReference type="Pfam" id="PF07905">
    <property type="entry name" value="PucR"/>
    <property type="match status" value="1"/>
</dbReference>
<reference evidence="3 4" key="1">
    <citation type="submission" date="2017-04" db="EMBL/GenBank/DDBJ databases">
        <authorList>
            <person name="Afonso C.L."/>
            <person name="Miller P.J."/>
            <person name="Scott M.A."/>
            <person name="Spackman E."/>
            <person name="Goraichik I."/>
            <person name="Dimitrov K.M."/>
            <person name="Suarez D.L."/>
            <person name="Swayne D.E."/>
        </authorList>
    </citation>
    <scope>NUCLEOTIDE SEQUENCE [LARGE SCALE GENOMIC DNA]</scope>
    <source>
        <strain evidence="3 4">DSM 12555</strain>
    </source>
</reference>
<dbReference type="RefSeq" id="WP_242950545.1">
    <property type="nucleotide sequence ID" value="NZ_FWXH01000008.1"/>
</dbReference>
<name>A0A1W1XML5_9CLOT</name>
<evidence type="ECO:0000259" key="2">
    <source>
        <dbReference type="PROSITE" id="PS50887"/>
    </source>
</evidence>
<dbReference type="Pfam" id="PF13556">
    <property type="entry name" value="HTH_30"/>
    <property type="match status" value="1"/>
</dbReference>
<dbReference type="EMBL" id="FWXH01000008">
    <property type="protein sequence ID" value="SMC25193.1"/>
    <property type="molecule type" value="Genomic_DNA"/>
</dbReference>